<keyword evidence="12 19" id="KW-0445">Lipid transport</keyword>
<comment type="similarity">
    <text evidence="5 19">Belongs to the ATG9 family.</text>
</comment>
<feature type="transmembrane region" description="Helical" evidence="19">
    <location>
        <begin position="568"/>
        <end position="586"/>
    </location>
</feature>
<feature type="compositionally biased region" description="Polar residues" evidence="20">
    <location>
        <begin position="775"/>
        <end position="789"/>
    </location>
</feature>
<feature type="compositionally biased region" description="Polar residues" evidence="20">
    <location>
        <begin position="866"/>
        <end position="876"/>
    </location>
</feature>
<evidence type="ECO:0000256" key="3">
    <source>
        <dbReference type="ARBA" id="ARBA00004511"/>
    </source>
</evidence>
<evidence type="ECO:0000256" key="13">
    <source>
        <dbReference type="ARBA" id="ARBA00023136"/>
    </source>
</evidence>
<dbReference type="GO" id="GO:0061709">
    <property type="term" value="P:reticulophagy"/>
    <property type="evidence" value="ECO:0007669"/>
    <property type="project" value="TreeGrafter"/>
</dbReference>
<keyword evidence="7 19" id="KW-0813">Transport</keyword>
<keyword evidence="10 19" id="KW-0072">Autophagy</keyword>
<comment type="catalytic activity">
    <reaction evidence="16">
        <text>a 1,2-diacyl-sn-glycero-3-phosphoethanolamine(in) = a 1,2-diacyl-sn-glycero-3-phosphoethanolamine(out)</text>
        <dbReference type="Rhea" id="RHEA:38895"/>
        <dbReference type="ChEBI" id="CHEBI:64612"/>
    </reaction>
</comment>
<gene>
    <name evidence="21" type="ORF">K432DRAFT_349888</name>
</gene>
<comment type="function">
    <text evidence="19">Phospholipid scramblase involved in autophagy. Cycles between the preautophagosomal structure/phagophore assembly site (PAS) and the cytoplasmic vesicle pool and supplies membrane for the growing autophagosome. Lipid scramblase activity plays a key role in preautophagosomal structure/phagophore assembly by distributing the phospholipids that arrive through ATG2 from the cytoplasmic to the luminal leaflet of the bilayer, thereby driving autophagosomal membrane expansion.</text>
</comment>
<evidence type="ECO:0000313" key="21">
    <source>
        <dbReference type="EMBL" id="OCK81973.1"/>
    </source>
</evidence>
<dbReference type="GO" id="GO:0034497">
    <property type="term" value="P:protein localization to phagophore assembly site"/>
    <property type="evidence" value="ECO:0007669"/>
    <property type="project" value="TreeGrafter"/>
</dbReference>
<dbReference type="GO" id="GO:0034727">
    <property type="term" value="P:piecemeal microautophagy of the nucleus"/>
    <property type="evidence" value="ECO:0007669"/>
    <property type="project" value="TreeGrafter"/>
</dbReference>
<keyword evidence="14" id="KW-0968">Cytoplasmic vesicle</keyword>
<keyword evidence="22" id="KW-1185">Reference proteome</keyword>
<comment type="subcellular location">
    <subcellularLocation>
        <location evidence="1">Cytoplasmic vesicle membrane</location>
        <topology evidence="1">Multi-pass membrane protein</topology>
    </subcellularLocation>
    <subcellularLocation>
        <location evidence="2">Endoplasmic reticulum membrane</location>
        <topology evidence="2">Multi-pass membrane protein</topology>
    </subcellularLocation>
    <subcellularLocation>
        <location evidence="4">Golgi apparatus membrane</location>
        <topology evidence="4">Multi-pass membrane protein</topology>
    </subcellularLocation>
    <subcellularLocation>
        <location evidence="3 19">Preautophagosomal structure membrane</location>
        <topology evidence="3 19">Multi-pass membrane protein</topology>
    </subcellularLocation>
</comment>
<evidence type="ECO:0000256" key="17">
    <source>
        <dbReference type="ARBA" id="ARBA00024621"/>
    </source>
</evidence>
<dbReference type="GO" id="GO:0034045">
    <property type="term" value="C:phagophore assembly site membrane"/>
    <property type="evidence" value="ECO:0007669"/>
    <property type="project" value="UniProtKB-SubCell"/>
</dbReference>
<keyword evidence="11" id="KW-0333">Golgi apparatus</keyword>
<evidence type="ECO:0000256" key="1">
    <source>
        <dbReference type="ARBA" id="ARBA00004439"/>
    </source>
</evidence>
<dbReference type="PANTHER" id="PTHR13038:SF10">
    <property type="entry name" value="AUTOPHAGY-RELATED PROTEIN 9"/>
    <property type="match status" value="1"/>
</dbReference>
<keyword evidence="9 19" id="KW-1133">Transmembrane helix</keyword>
<evidence type="ECO:0000256" key="2">
    <source>
        <dbReference type="ARBA" id="ARBA00004477"/>
    </source>
</evidence>
<dbReference type="InterPro" id="IPR007241">
    <property type="entry name" value="Autophagy-rel_prot_9"/>
</dbReference>
<dbReference type="AlphaFoldDB" id="A0A8E2EE84"/>
<evidence type="ECO:0000256" key="4">
    <source>
        <dbReference type="ARBA" id="ARBA00004653"/>
    </source>
</evidence>
<dbReference type="EMBL" id="KV744902">
    <property type="protein sequence ID" value="OCK81973.1"/>
    <property type="molecule type" value="Genomic_DNA"/>
</dbReference>
<feature type="compositionally biased region" description="Basic and acidic residues" evidence="20">
    <location>
        <begin position="15"/>
        <end position="42"/>
    </location>
</feature>
<evidence type="ECO:0000256" key="19">
    <source>
        <dbReference type="RuleBase" id="RU364027"/>
    </source>
</evidence>
<dbReference type="GO" id="GO:0006869">
    <property type="term" value="P:lipid transport"/>
    <property type="evidence" value="ECO:0007669"/>
    <property type="project" value="UniProtKB-KW"/>
</dbReference>
<evidence type="ECO:0000256" key="12">
    <source>
        <dbReference type="ARBA" id="ARBA00023055"/>
    </source>
</evidence>
<organism evidence="21 22">
    <name type="scientific">Lepidopterella palustris CBS 459.81</name>
    <dbReference type="NCBI Taxonomy" id="1314670"/>
    <lineage>
        <taxon>Eukaryota</taxon>
        <taxon>Fungi</taxon>
        <taxon>Dikarya</taxon>
        <taxon>Ascomycota</taxon>
        <taxon>Pezizomycotina</taxon>
        <taxon>Dothideomycetes</taxon>
        <taxon>Pleosporomycetidae</taxon>
        <taxon>Mytilinidiales</taxon>
        <taxon>Argynnaceae</taxon>
        <taxon>Lepidopterella</taxon>
    </lineage>
</organism>
<feature type="compositionally biased region" description="Pro residues" evidence="20">
    <location>
        <begin position="143"/>
        <end position="152"/>
    </location>
</feature>
<dbReference type="GO" id="GO:0000422">
    <property type="term" value="P:autophagy of mitochondrion"/>
    <property type="evidence" value="ECO:0007669"/>
    <property type="project" value="TreeGrafter"/>
</dbReference>
<feature type="transmembrane region" description="Helical" evidence="19">
    <location>
        <begin position="449"/>
        <end position="473"/>
    </location>
</feature>
<evidence type="ECO:0000256" key="11">
    <source>
        <dbReference type="ARBA" id="ARBA00023034"/>
    </source>
</evidence>
<feature type="transmembrane region" description="Helical" evidence="19">
    <location>
        <begin position="538"/>
        <end position="556"/>
    </location>
</feature>
<feature type="compositionally biased region" description="Polar residues" evidence="20">
    <location>
        <begin position="815"/>
        <end position="832"/>
    </location>
</feature>
<evidence type="ECO:0000256" key="10">
    <source>
        <dbReference type="ARBA" id="ARBA00023006"/>
    </source>
</evidence>
<feature type="region of interest" description="Disordered" evidence="20">
    <location>
        <begin position="753"/>
        <end position="893"/>
    </location>
</feature>
<dbReference type="GO" id="GO:0030659">
    <property type="term" value="C:cytoplasmic vesicle membrane"/>
    <property type="evidence" value="ECO:0007669"/>
    <property type="project" value="UniProtKB-SubCell"/>
</dbReference>
<sequence>MMASNILSRLLPSASDERSIYDGDRGQRRRSETAESEQHLGLDIDEENLGERFQDQDLEHLLADAAASHITTESTAFLPQSKERMTQGQHKESKARSEWLRSAPPRGGHLDDDDDVPESLLLEGVNDPPASARLNDRRAPTDGLPPPVPGPPSRRIKAQWEATRTQQRLHVDGQNAAGGTRSNFFGKTGQLSTDPKERAMWMWVNVQDLDAFLVQVYEYFVGHGIWSILLHKALTLLQSAFVVGFLTFLFFCIDYAKVPQSKSMDEILVPQCTTKIHGLWTFLLFIFALSWTYGAVSLVRDIHWLWSMHNFYHHLLDIPDRNIQTVSWQLVVSRLMALRDANYATAQNLSPETRRILQDKSKQRMDAHDIANRLMRRENYLIALFNKEILDVTMHIPFLGNRYFFSRTTEWHVGLSIMDFVFPYRNQIDPKFLKESHRRHLVEQLKRRLFLTGLISIICAPFAVVFFCVSYFFKYFTEYHKDPSQLGSRMFTPLAEWKFREFNELRHLFERRRNMAYPYADRYLAQFPKDKTEQASSFVAFVAGAFAAVLALFTIFDSELFLGFEITPGKNVIFYLGVLGVIYRVARSSSPQDDLVLDPRYALTQVIECIRYEPASWKNRLHSDEVRNEFSSLYQVKVVIFAEEILSMIITPFILMFRLPHCSERIVDFFREFTVHVDGLGHVCSFAVFDFKRGGESAPVNRTGDREDSGLREDYYTAKDNKMLASYYGFLDNYAPPGRGQNYGRVQARTQFHPPPVFPNAFTGMSSHAADAGGRSNSRGPAGRQPTQRRTPRHMASVGRASPINSILLDPHHQPSMSALRNSPRQTAQSKYRTPLQPVSDPDELDEAEPGPGQNPNRVIEEDSSFGDSWRTTRLAQTEDENEEEAPDDNRGGVLGLLYQFQKAQTEGRGVGVGI</sequence>
<feature type="transmembrane region" description="Helical" evidence="19">
    <location>
        <begin position="638"/>
        <end position="657"/>
    </location>
</feature>
<evidence type="ECO:0000256" key="15">
    <source>
        <dbReference type="ARBA" id="ARBA00024479"/>
    </source>
</evidence>
<comment type="catalytic activity">
    <reaction evidence="17">
        <text>a 1,2-diacyl-sn-glycero-3-phospho-(1D-myo-inositol-3-phosphate)(in) = a 1,2-diacyl-sn-glycero-3-phospho-(1D-myo-inositol-3-phosphate)(out)</text>
        <dbReference type="Rhea" id="RHEA:67920"/>
        <dbReference type="ChEBI" id="CHEBI:58088"/>
    </reaction>
</comment>
<evidence type="ECO:0000256" key="14">
    <source>
        <dbReference type="ARBA" id="ARBA00023329"/>
    </source>
</evidence>
<feature type="transmembrane region" description="Helical" evidence="19">
    <location>
        <begin position="276"/>
        <end position="299"/>
    </location>
</feature>
<feature type="transmembrane region" description="Helical" evidence="19">
    <location>
        <begin position="233"/>
        <end position="256"/>
    </location>
</feature>
<reference evidence="21 22" key="1">
    <citation type="journal article" date="2016" name="Nat. Commun.">
        <title>Ectomycorrhizal ecology is imprinted in the genome of the dominant symbiotic fungus Cenococcum geophilum.</title>
        <authorList>
            <consortium name="DOE Joint Genome Institute"/>
            <person name="Peter M."/>
            <person name="Kohler A."/>
            <person name="Ohm R.A."/>
            <person name="Kuo A."/>
            <person name="Krutzmann J."/>
            <person name="Morin E."/>
            <person name="Arend M."/>
            <person name="Barry K.W."/>
            <person name="Binder M."/>
            <person name="Choi C."/>
            <person name="Clum A."/>
            <person name="Copeland A."/>
            <person name="Grisel N."/>
            <person name="Haridas S."/>
            <person name="Kipfer T."/>
            <person name="LaButti K."/>
            <person name="Lindquist E."/>
            <person name="Lipzen A."/>
            <person name="Maire R."/>
            <person name="Meier B."/>
            <person name="Mihaltcheva S."/>
            <person name="Molinier V."/>
            <person name="Murat C."/>
            <person name="Poggeler S."/>
            <person name="Quandt C.A."/>
            <person name="Sperisen C."/>
            <person name="Tritt A."/>
            <person name="Tisserant E."/>
            <person name="Crous P.W."/>
            <person name="Henrissat B."/>
            <person name="Nehls U."/>
            <person name="Egli S."/>
            <person name="Spatafora J.W."/>
            <person name="Grigoriev I.V."/>
            <person name="Martin F.M."/>
        </authorList>
    </citation>
    <scope>NUCLEOTIDE SEQUENCE [LARGE SCALE GENOMIC DNA]</scope>
    <source>
        <strain evidence="21 22">CBS 459.81</strain>
    </source>
</reference>
<name>A0A8E2EE84_9PEZI</name>
<comment type="catalytic activity">
    <reaction evidence="15">
        <text>a 1,2-diacyl-sn-glycero-3-phospho-L-serine(in) = a 1,2-diacyl-sn-glycero-3-phospho-L-serine(out)</text>
        <dbReference type="Rhea" id="RHEA:38663"/>
        <dbReference type="ChEBI" id="CHEBI:57262"/>
    </reaction>
</comment>
<evidence type="ECO:0000256" key="7">
    <source>
        <dbReference type="ARBA" id="ARBA00022448"/>
    </source>
</evidence>
<evidence type="ECO:0000313" key="22">
    <source>
        <dbReference type="Proteomes" id="UP000250266"/>
    </source>
</evidence>
<feature type="region of interest" description="Disordered" evidence="20">
    <location>
        <begin position="74"/>
        <end position="154"/>
    </location>
</feature>
<evidence type="ECO:0000256" key="9">
    <source>
        <dbReference type="ARBA" id="ARBA00022989"/>
    </source>
</evidence>
<dbReference type="Pfam" id="PF04109">
    <property type="entry name" value="ATG9"/>
    <property type="match status" value="1"/>
</dbReference>
<dbReference type="GO" id="GO:0005776">
    <property type="term" value="C:autophagosome"/>
    <property type="evidence" value="ECO:0007669"/>
    <property type="project" value="TreeGrafter"/>
</dbReference>
<accession>A0A8E2EE84</accession>
<evidence type="ECO:0000256" key="6">
    <source>
        <dbReference type="ARBA" id="ARBA00018074"/>
    </source>
</evidence>
<feature type="compositionally biased region" description="Acidic residues" evidence="20">
    <location>
        <begin position="878"/>
        <end position="887"/>
    </location>
</feature>
<evidence type="ECO:0000256" key="8">
    <source>
        <dbReference type="ARBA" id="ARBA00022692"/>
    </source>
</evidence>
<evidence type="ECO:0000256" key="5">
    <source>
        <dbReference type="ARBA" id="ARBA00006185"/>
    </source>
</evidence>
<keyword evidence="8 19" id="KW-0812">Transmembrane</keyword>
<feature type="region of interest" description="Disordered" evidence="20">
    <location>
        <begin position="1"/>
        <end position="48"/>
    </location>
</feature>
<feature type="compositionally biased region" description="Basic and acidic residues" evidence="20">
    <location>
        <begin position="81"/>
        <end position="99"/>
    </location>
</feature>
<dbReference type="OrthoDB" id="2020634at2759"/>
<evidence type="ECO:0000256" key="18">
    <source>
        <dbReference type="ARBA" id="ARBA00024631"/>
    </source>
</evidence>
<proteinExistence type="inferred from homology"/>
<dbReference type="PANTHER" id="PTHR13038">
    <property type="entry name" value="APG9 AUTOPHAGY 9"/>
    <property type="match status" value="1"/>
</dbReference>
<dbReference type="Proteomes" id="UP000250266">
    <property type="component" value="Unassembled WGS sequence"/>
</dbReference>
<dbReference type="GO" id="GO:0000139">
    <property type="term" value="C:Golgi membrane"/>
    <property type="evidence" value="ECO:0007669"/>
    <property type="project" value="UniProtKB-SubCell"/>
</dbReference>
<dbReference type="GO" id="GO:0005789">
    <property type="term" value="C:endoplasmic reticulum membrane"/>
    <property type="evidence" value="ECO:0007669"/>
    <property type="project" value="UniProtKB-SubCell"/>
</dbReference>
<evidence type="ECO:0000256" key="16">
    <source>
        <dbReference type="ARBA" id="ARBA00024615"/>
    </source>
</evidence>
<keyword evidence="13 19" id="KW-0472">Membrane</keyword>
<comment type="catalytic activity">
    <reaction evidence="18">
        <text>a 1,2-diacyl-sn-glycero-3-phosphocholine(in) = a 1,2-diacyl-sn-glycero-3-phosphocholine(out)</text>
        <dbReference type="Rhea" id="RHEA:38571"/>
        <dbReference type="ChEBI" id="CHEBI:57643"/>
    </reaction>
</comment>
<evidence type="ECO:0000256" key="20">
    <source>
        <dbReference type="SAM" id="MobiDB-lite"/>
    </source>
</evidence>
<protein>
    <recommendedName>
        <fullName evidence="6 19">Autophagy-related protein 9</fullName>
    </recommendedName>
</protein>